<dbReference type="InterPro" id="IPR036047">
    <property type="entry name" value="F-box-like_dom_sf"/>
</dbReference>
<dbReference type="InterPro" id="IPR001810">
    <property type="entry name" value="F-box_dom"/>
</dbReference>
<reference evidence="5 6" key="1">
    <citation type="submission" date="2015-12" db="EMBL/GenBank/DDBJ databases">
        <title>Dictyostelia acquired genes for synthesis and detection of signals that induce cell-type specialization by lateral gene transfer from prokaryotes.</title>
        <authorList>
            <person name="Gloeckner G."/>
            <person name="Schaap P."/>
        </authorList>
    </citation>
    <scope>NUCLEOTIDE SEQUENCE [LARGE SCALE GENOMIC DNA]</scope>
    <source>
        <strain evidence="5 6">TK</strain>
    </source>
</reference>
<dbReference type="OrthoDB" id="10250130at2759"/>
<keyword evidence="1" id="KW-0880">Kelch repeat</keyword>
<dbReference type="Pfam" id="PF01344">
    <property type="entry name" value="Kelch_1"/>
    <property type="match status" value="1"/>
</dbReference>
<evidence type="ECO:0000259" key="4">
    <source>
        <dbReference type="PROSITE" id="PS50181"/>
    </source>
</evidence>
<dbReference type="InterPro" id="IPR006652">
    <property type="entry name" value="Kelch_1"/>
</dbReference>
<dbReference type="PANTHER" id="PTHR46093:SF18">
    <property type="entry name" value="FIBRONECTIN TYPE-III DOMAIN-CONTAINING PROTEIN"/>
    <property type="match status" value="1"/>
</dbReference>
<keyword evidence="3" id="KW-0472">Membrane</keyword>
<dbReference type="FunCoup" id="A0A152A2R0">
    <property type="interactions" value="738"/>
</dbReference>
<dbReference type="PROSITE" id="PS50181">
    <property type="entry name" value="FBOX"/>
    <property type="match status" value="1"/>
</dbReference>
<dbReference type="Proteomes" id="UP000076078">
    <property type="component" value="Unassembled WGS sequence"/>
</dbReference>
<dbReference type="STRING" id="361077.A0A152A2R0"/>
<dbReference type="SUPFAM" id="SSF81383">
    <property type="entry name" value="F-box domain"/>
    <property type="match status" value="1"/>
</dbReference>
<dbReference type="SMART" id="SM00612">
    <property type="entry name" value="Kelch"/>
    <property type="match status" value="3"/>
</dbReference>
<evidence type="ECO:0000256" key="1">
    <source>
        <dbReference type="ARBA" id="ARBA00022441"/>
    </source>
</evidence>
<protein>
    <recommendedName>
        <fullName evidence="4">F-box domain-containing protein</fullName>
    </recommendedName>
</protein>
<name>A0A152A2R0_TIELA</name>
<keyword evidence="2" id="KW-0677">Repeat</keyword>
<gene>
    <name evidence="5" type="ORF">DLAC_02556</name>
</gene>
<dbReference type="EMBL" id="LODT01000013">
    <property type="protein sequence ID" value="KYR00543.1"/>
    <property type="molecule type" value="Genomic_DNA"/>
</dbReference>
<evidence type="ECO:0000256" key="2">
    <source>
        <dbReference type="ARBA" id="ARBA00022737"/>
    </source>
</evidence>
<dbReference type="Gene3D" id="2.120.10.80">
    <property type="entry name" value="Kelch-type beta propeller"/>
    <property type="match status" value="2"/>
</dbReference>
<dbReference type="Pfam" id="PF24681">
    <property type="entry name" value="Kelch_KLHDC2_KLHL20_DRC7"/>
    <property type="match status" value="1"/>
</dbReference>
<keyword evidence="6" id="KW-1185">Reference proteome</keyword>
<dbReference type="InParanoid" id="A0A152A2R0"/>
<dbReference type="SUPFAM" id="SSF50965">
    <property type="entry name" value="Galactose oxidase, central domain"/>
    <property type="match status" value="1"/>
</dbReference>
<dbReference type="AlphaFoldDB" id="A0A152A2R0"/>
<dbReference type="PANTHER" id="PTHR46093">
    <property type="entry name" value="ACYL-COA-BINDING DOMAIN-CONTAINING PROTEIN 5"/>
    <property type="match status" value="1"/>
</dbReference>
<sequence>MLPLFKIKQFQIKSNINNNNIFMNKLFSNEKPIKNNNSSNNNNRERGIKMWISNIKNIVNLNNNNSKSKSFSSITNVLSEKEFVVNQKLHYSKICLDGRREMDKDYENDSEMVLDSYSISMSNGTSGVGDNSDLLCFPIQNLPEELVLVISNYFSIEMIYRLSLCSSKFYKMMQDLTIWKQMVLERWDVNNHHSILSKQQIRADQWKNYCQLKTLYCKRNVITSFYLRCKGSMPSPRYQHTGTVIGNSIFYIGGQETQIKRFNDIYRFDVDRHKFFKIDVQGPNQPPKFARHTAVPIRNRIFVFGGFDGSGVYFDLAIFDTEKYTWSLPTVSGTPPRSRTNHASAVVGKDLYVFGGINRDGRFELQDLDEFYVLDTQTFEWKEVQATGDIPSARCGHRLVSIGKNLYLFGGGSGDNWLNKMNEIYIFNTETGVWRKTPSNSMVQVCTFSCVFVMGPLIFVFSGQHLIRGKVTKKLYIFDTISESWIKQSFSKTLFPSPRDMATANVINNRVYIFGGYDGRAMDELNVLEFTPSLVQMLKCNYY</sequence>
<keyword evidence="3" id="KW-0812">Transmembrane</keyword>
<organism evidence="5 6">
    <name type="scientific">Tieghemostelium lacteum</name>
    <name type="common">Slime mold</name>
    <name type="synonym">Dictyostelium lacteum</name>
    <dbReference type="NCBI Taxonomy" id="361077"/>
    <lineage>
        <taxon>Eukaryota</taxon>
        <taxon>Amoebozoa</taxon>
        <taxon>Evosea</taxon>
        <taxon>Eumycetozoa</taxon>
        <taxon>Dictyostelia</taxon>
        <taxon>Dictyosteliales</taxon>
        <taxon>Raperosteliaceae</taxon>
        <taxon>Tieghemostelium</taxon>
    </lineage>
</organism>
<evidence type="ECO:0000313" key="6">
    <source>
        <dbReference type="Proteomes" id="UP000076078"/>
    </source>
</evidence>
<dbReference type="InterPro" id="IPR011043">
    <property type="entry name" value="Gal_Oxase/kelch_b-propeller"/>
</dbReference>
<comment type="caution">
    <text evidence="5">The sequence shown here is derived from an EMBL/GenBank/DDBJ whole genome shotgun (WGS) entry which is preliminary data.</text>
</comment>
<evidence type="ECO:0000313" key="5">
    <source>
        <dbReference type="EMBL" id="KYR00543.1"/>
    </source>
</evidence>
<feature type="transmembrane region" description="Helical" evidence="3">
    <location>
        <begin position="442"/>
        <end position="461"/>
    </location>
</feature>
<keyword evidence="3" id="KW-1133">Transmembrane helix</keyword>
<proteinExistence type="predicted"/>
<accession>A0A152A2R0</accession>
<feature type="domain" description="F-box" evidence="4">
    <location>
        <begin position="136"/>
        <end position="182"/>
    </location>
</feature>
<dbReference type="InterPro" id="IPR015915">
    <property type="entry name" value="Kelch-typ_b-propeller"/>
</dbReference>
<evidence type="ECO:0000256" key="3">
    <source>
        <dbReference type="SAM" id="Phobius"/>
    </source>
</evidence>